<dbReference type="InterPro" id="IPR011990">
    <property type="entry name" value="TPR-like_helical_dom_sf"/>
</dbReference>
<reference evidence="1 2" key="1">
    <citation type="submission" date="2024-02" db="EMBL/GenBank/DDBJ databases">
        <title>Haloferula sargassicola NBRC 104335.</title>
        <authorList>
            <person name="Ichikawa N."/>
            <person name="Katano-Makiyama Y."/>
            <person name="Hidaka K."/>
        </authorList>
    </citation>
    <scope>NUCLEOTIDE SEQUENCE [LARGE SCALE GENOMIC DNA]</scope>
    <source>
        <strain evidence="1 2">NBRC 104335</strain>
    </source>
</reference>
<comment type="caution">
    <text evidence="1">The sequence shown here is derived from an EMBL/GenBank/DDBJ whole genome shotgun (WGS) entry which is preliminary data.</text>
</comment>
<sequence length="393" mass="45148">MSTQLRRTVAAALFLVVAGLIRAPVEQKMTATLRQDGLLQPPLDVATTKKLGQGFWAVSLGGLRTLVGTILSLRAQTFFEKYYWEGVADTYDTIVQLVPDSEFYWDTGAWHLSKNAVSYYRNNYEHLPADRVHAEQKYWFGRGIDFLEEGLKHHPDSARLWHQLGVRYSEPFSFQKNYRRAAHAFRMASQSPRALPYMRRFVAYCMVRDPDQIDDALPYVEELRHEPGGSVPTLVCVHFTLLMRQDPSRDGLPLAERMFGSDREAYQQLGRHFLDLDDDYPMNGVAETLRALEEKLGVPEAKSVFNAREFLQRQRFSDLMEENPDRDGMALARSMFGGPDEAYRQLSRYFLDHRGQYIVKGVTETLRRLEERLSVPEEKSVFSNLAPLAPSNP</sequence>
<protein>
    <recommendedName>
        <fullName evidence="3">DUF4034 domain-containing protein</fullName>
    </recommendedName>
</protein>
<dbReference type="Proteomes" id="UP001476282">
    <property type="component" value="Unassembled WGS sequence"/>
</dbReference>
<dbReference type="Gene3D" id="1.25.40.10">
    <property type="entry name" value="Tetratricopeptide repeat domain"/>
    <property type="match status" value="1"/>
</dbReference>
<dbReference type="EMBL" id="BAABRI010000006">
    <property type="protein sequence ID" value="GAA5482136.1"/>
    <property type="molecule type" value="Genomic_DNA"/>
</dbReference>
<name>A0ABP9UN97_9BACT</name>
<accession>A0ABP9UN97</accession>
<keyword evidence="2" id="KW-1185">Reference proteome</keyword>
<dbReference type="RefSeq" id="WP_353566281.1">
    <property type="nucleotide sequence ID" value="NZ_BAABRI010000006.1"/>
</dbReference>
<evidence type="ECO:0000313" key="1">
    <source>
        <dbReference type="EMBL" id="GAA5482136.1"/>
    </source>
</evidence>
<organism evidence="1 2">
    <name type="scientific">Haloferula sargassicola</name>
    <dbReference type="NCBI Taxonomy" id="490096"/>
    <lineage>
        <taxon>Bacteria</taxon>
        <taxon>Pseudomonadati</taxon>
        <taxon>Verrucomicrobiota</taxon>
        <taxon>Verrucomicrobiia</taxon>
        <taxon>Verrucomicrobiales</taxon>
        <taxon>Verrucomicrobiaceae</taxon>
        <taxon>Haloferula</taxon>
    </lineage>
</organism>
<evidence type="ECO:0000313" key="2">
    <source>
        <dbReference type="Proteomes" id="UP001476282"/>
    </source>
</evidence>
<evidence type="ECO:0008006" key="3">
    <source>
        <dbReference type="Google" id="ProtNLM"/>
    </source>
</evidence>
<gene>
    <name evidence="1" type="ORF">Hsar01_01352</name>
</gene>
<proteinExistence type="predicted"/>